<keyword evidence="4 5" id="KW-0472">Membrane</keyword>
<feature type="binding site" evidence="4">
    <location>
        <begin position="134"/>
        <end position="135"/>
    </location>
    <ligand>
        <name>S-adenosyl-L-methionine</name>
        <dbReference type="ChEBI" id="CHEBI:59789"/>
    </ligand>
</feature>
<keyword evidence="1 4" id="KW-0489">Methyltransferase</keyword>
<dbReference type="PROSITE" id="PS51608">
    <property type="entry name" value="SAM_MT_UBIE"/>
    <property type="match status" value="1"/>
</dbReference>
<dbReference type="Gene3D" id="3.40.50.150">
    <property type="entry name" value="Vaccinia Virus protein VP39"/>
    <property type="match status" value="1"/>
</dbReference>
<dbReference type="SUPFAM" id="SSF53335">
    <property type="entry name" value="S-adenosyl-L-methionine-dependent methyltransferases"/>
    <property type="match status" value="1"/>
</dbReference>
<name>A0A7S3JWZ7_9STRA</name>
<dbReference type="EMBL" id="HBIJ01012513">
    <property type="protein sequence ID" value="CAE0367740.1"/>
    <property type="molecule type" value="Transcribed_RNA"/>
</dbReference>
<dbReference type="HAMAP" id="MF_01813">
    <property type="entry name" value="MenG_UbiE_methyltr"/>
    <property type="match status" value="1"/>
</dbReference>
<proteinExistence type="inferred from homology"/>
<evidence type="ECO:0000256" key="2">
    <source>
        <dbReference type="ARBA" id="ARBA00022679"/>
    </source>
</evidence>
<dbReference type="PROSITE" id="PS01183">
    <property type="entry name" value="UBIE_1"/>
    <property type="match status" value="1"/>
</dbReference>
<dbReference type="GO" id="GO:0032259">
    <property type="term" value="P:methylation"/>
    <property type="evidence" value="ECO:0007669"/>
    <property type="project" value="UniProtKB-KW"/>
</dbReference>
<dbReference type="InterPro" id="IPR023576">
    <property type="entry name" value="UbiE/COQ5_MeTrFase_CS"/>
</dbReference>
<keyword evidence="5" id="KW-0812">Transmembrane</keyword>
<comment type="caution">
    <text evidence="4">Lacks conserved residue(s) required for the propagation of feature annotation.</text>
</comment>
<dbReference type="UniPathway" id="UPA00232"/>
<dbReference type="GO" id="GO:0031314">
    <property type="term" value="C:extrinsic component of mitochondrial inner membrane"/>
    <property type="evidence" value="ECO:0007669"/>
    <property type="project" value="UniProtKB-UniRule"/>
</dbReference>
<feature type="binding site" evidence="4">
    <location>
        <position position="106"/>
    </location>
    <ligand>
        <name>S-adenosyl-L-methionine</name>
        <dbReference type="ChEBI" id="CHEBI:59789"/>
    </ligand>
</feature>
<keyword evidence="4" id="KW-0999">Mitochondrion inner membrane</keyword>
<dbReference type="EC" id="2.1.1.201" evidence="4"/>
<keyword evidence="4" id="KW-0831">Ubiquinone biosynthesis</keyword>
<dbReference type="CDD" id="cd02440">
    <property type="entry name" value="AdoMet_MTases"/>
    <property type="match status" value="1"/>
</dbReference>
<comment type="function">
    <text evidence="4">Methyltransferase required for the conversion of 2-polyprenyl-6-methoxy-1,4-benzoquinol (DDMQH2) to 2-polyprenyl-3-methyl-6-methoxy-1,4-benzoquinol (DMQH2).</text>
</comment>
<keyword evidence="2 4" id="KW-0808">Transferase</keyword>
<accession>A0A7S3JWZ7</accession>
<comment type="catalytic activity">
    <reaction evidence="4">
        <text>a 2-methoxy-6-(all-trans-polyprenyl)benzene-1,4-diol + S-adenosyl-L-methionine = a 5-methoxy-2-methyl-3-(all-trans-polyprenyl)benzene-1,4-diol + S-adenosyl-L-homocysteine + H(+)</text>
        <dbReference type="Rhea" id="RHEA:28286"/>
        <dbReference type="Rhea" id="RHEA-COMP:10858"/>
        <dbReference type="Rhea" id="RHEA-COMP:10859"/>
        <dbReference type="ChEBI" id="CHEBI:15378"/>
        <dbReference type="ChEBI" id="CHEBI:57856"/>
        <dbReference type="ChEBI" id="CHEBI:59789"/>
        <dbReference type="ChEBI" id="CHEBI:84166"/>
        <dbReference type="ChEBI" id="CHEBI:84167"/>
        <dbReference type="EC" id="2.1.1.201"/>
    </reaction>
</comment>
<reference evidence="6" key="1">
    <citation type="submission" date="2021-01" db="EMBL/GenBank/DDBJ databases">
        <authorList>
            <person name="Corre E."/>
            <person name="Pelletier E."/>
            <person name="Niang G."/>
            <person name="Scheremetjew M."/>
            <person name="Finn R."/>
            <person name="Kale V."/>
            <person name="Holt S."/>
            <person name="Cochrane G."/>
            <person name="Meng A."/>
            <person name="Brown T."/>
            <person name="Cohen L."/>
        </authorList>
    </citation>
    <scope>NUCLEOTIDE SEQUENCE</scope>
    <source>
        <strain evidence="6">CCMP1510</strain>
    </source>
</reference>
<gene>
    <name evidence="6" type="ORF">ALAG00032_LOCUS8497</name>
</gene>
<evidence type="ECO:0000256" key="1">
    <source>
        <dbReference type="ARBA" id="ARBA00022603"/>
    </source>
</evidence>
<feature type="transmembrane region" description="Helical" evidence="5">
    <location>
        <begin position="7"/>
        <end position="25"/>
    </location>
</feature>
<comment type="subunit">
    <text evidence="4">Component of a multi-subunit COQ enzyme complex.</text>
</comment>
<evidence type="ECO:0000256" key="4">
    <source>
        <dbReference type="HAMAP-Rule" id="MF_03191"/>
    </source>
</evidence>
<comment type="pathway">
    <text evidence="4">Cofactor biosynthesis; ubiquinone biosynthesis.</text>
</comment>
<protein>
    <recommendedName>
        <fullName evidence="4">2-methoxy-6-polyprenyl-1,4-benzoquinol methylase, mitochondrial</fullName>
        <ecNumber evidence="4">2.1.1.201</ecNumber>
    </recommendedName>
    <alternativeName>
        <fullName evidence="4">Ubiquinone biosynthesis methyltransferase COQ5</fullName>
    </alternativeName>
</protein>
<evidence type="ECO:0000256" key="5">
    <source>
        <dbReference type="SAM" id="Phobius"/>
    </source>
</evidence>
<dbReference type="GO" id="GO:0008425">
    <property type="term" value="F:2-methoxy-6-polyprenyl-1,4-benzoquinol methyltransferase activity"/>
    <property type="evidence" value="ECO:0007669"/>
    <property type="project" value="UniProtKB-UniRule"/>
</dbReference>
<dbReference type="NCBIfam" id="TIGR01934">
    <property type="entry name" value="MenG_MenH_UbiE"/>
    <property type="match status" value="1"/>
</dbReference>
<dbReference type="PANTHER" id="PTHR43591">
    <property type="entry name" value="METHYLTRANSFERASE"/>
    <property type="match status" value="1"/>
</dbReference>
<dbReference type="Pfam" id="PF01209">
    <property type="entry name" value="Ubie_methyltran"/>
    <property type="match status" value="1"/>
</dbReference>
<evidence type="ECO:0000313" key="6">
    <source>
        <dbReference type="EMBL" id="CAE0367740.1"/>
    </source>
</evidence>
<keyword evidence="4" id="KW-0496">Mitochondrion</keyword>
<evidence type="ECO:0000256" key="3">
    <source>
        <dbReference type="ARBA" id="ARBA00022691"/>
    </source>
</evidence>
<feature type="binding site" evidence="4">
    <location>
        <position position="87"/>
    </location>
    <ligand>
        <name>S-adenosyl-L-methionine</name>
        <dbReference type="ChEBI" id="CHEBI:59789"/>
    </ligand>
</feature>
<dbReference type="PANTHER" id="PTHR43591:SF24">
    <property type="entry name" value="2-METHOXY-6-POLYPRENYL-1,4-BENZOQUINOL METHYLASE, MITOCHONDRIAL"/>
    <property type="match status" value="1"/>
</dbReference>
<dbReference type="InterPro" id="IPR004033">
    <property type="entry name" value="UbiE/COQ5_MeTrFase"/>
</dbReference>
<comment type="similarity">
    <text evidence="4">Belongs to the class I-like SAM-binding methyltransferase superfamily. MenG/UbiE family.</text>
</comment>
<dbReference type="AlphaFoldDB" id="A0A7S3JWZ7"/>
<dbReference type="InterPro" id="IPR029063">
    <property type="entry name" value="SAM-dependent_MTases_sf"/>
</dbReference>
<comment type="subcellular location">
    <subcellularLocation>
        <location evidence="4">Mitochondrion inner membrane</location>
        <topology evidence="4">Peripheral membrane protein</topology>
        <orientation evidence="4">Matrix side</orientation>
    </subcellularLocation>
</comment>
<keyword evidence="5" id="KW-1133">Transmembrane helix</keyword>
<organism evidence="6">
    <name type="scientific">Aureoumbra lagunensis</name>
    <dbReference type="NCBI Taxonomy" id="44058"/>
    <lineage>
        <taxon>Eukaryota</taxon>
        <taxon>Sar</taxon>
        <taxon>Stramenopiles</taxon>
        <taxon>Ochrophyta</taxon>
        <taxon>Pelagophyceae</taxon>
        <taxon>Pelagomonadales</taxon>
        <taxon>Aureoumbra</taxon>
    </lineage>
</organism>
<keyword evidence="3 4" id="KW-0949">S-adenosyl-L-methionine</keyword>
<sequence length="275" mass="30356">MAKRSLSIRLSIFVILLGILLYWFGKPNEENRDDDLGHGSMFDRIAGRYDRTNRVMSLGMDKGWRRVLVRALDLKANDNVLDLATGTADVAILEAHAGAGKVLGIDPSANMISIGREKLVHESVQDRVSLELGDATQLDTLTNKSFDKISIAFGIRNIPNIPQALIEMRRVAKPKAILAILEFCEPESGPLAPIARFFIRFIVPRIGALLSGAHWNEYRHLQASIAAFPSPSKFAHIINQAGFHVYEIRLLAFGSVALYLASPLNSTNSMMMTSS</sequence>